<dbReference type="PANTHER" id="PTHR12821">
    <property type="entry name" value="BYSTIN"/>
    <property type="match status" value="1"/>
</dbReference>
<evidence type="ECO:0000313" key="3">
    <source>
        <dbReference type="EnsemblMetazoa" id="XP_022655651"/>
    </source>
</evidence>
<dbReference type="FunCoup" id="A0A7M7JQI0">
    <property type="interactions" value="975"/>
</dbReference>
<dbReference type="GO" id="GO:0006364">
    <property type="term" value="P:rRNA processing"/>
    <property type="evidence" value="ECO:0007669"/>
    <property type="project" value="TreeGrafter"/>
</dbReference>
<evidence type="ECO:0000256" key="1">
    <source>
        <dbReference type="ARBA" id="ARBA00007114"/>
    </source>
</evidence>
<dbReference type="CTD" id="31701"/>
<dbReference type="RefSeq" id="XP_022655651.1">
    <property type="nucleotide sequence ID" value="XM_022799916.1"/>
</dbReference>
<dbReference type="EnsemblMetazoa" id="XM_022799916">
    <property type="protein sequence ID" value="XP_022655651"/>
    <property type="gene ID" value="LOC111248119"/>
</dbReference>
<evidence type="ECO:0000313" key="4">
    <source>
        <dbReference type="Proteomes" id="UP000594260"/>
    </source>
</evidence>
<dbReference type="GO" id="GO:0005737">
    <property type="term" value="C:cytoplasm"/>
    <property type="evidence" value="ECO:0007669"/>
    <property type="project" value="TreeGrafter"/>
</dbReference>
<feature type="region of interest" description="Disordered" evidence="2">
    <location>
        <begin position="21"/>
        <end position="108"/>
    </location>
</feature>
<dbReference type="OrthoDB" id="2192561at2759"/>
<dbReference type="GO" id="GO:0005730">
    <property type="term" value="C:nucleolus"/>
    <property type="evidence" value="ECO:0007669"/>
    <property type="project" value="TreeGrafter"/>
</dbReference>
<accession>A0A7M7JQI0</accession>
<comment type="similarity">
    <text evidence="1">Belongs to the bystin family.</text>
</comment>
<evidence type="ECO:0008006" key="5">
    <source>
        <dbReference type="Google" id="ProtNLM"/>
    </source>
</evidence>
<dbReference type="InParanoid" id="A0A7M7JQI0"/>
<dbReference type="GO" id="GO:0030688">
    <property type="term" value="C:preribosome, small subunit precursor"/>
    <property type="evidence" value="ECO:0007669"/>
    <property type="project" value="TreeGrafter"/>
</dbReference>
<dbReference type="GeneID" id="111248119"/>
<name>A0A7M7JQI0_VARDE</name>
<dbReference type="OMA" id="TKLPVIW"/>
<dbReference type="Pfam" id="PF05291">
    <property type="entry name" value="Bystin"/>
    <property type="match status" value="1"/>
</dbReference>
<keyword evidence="4" id="KW-1185">Reference proteome</keyword>
<dbReference type="KEGG" id="vde:111248119"/>
<dbReference type="AlphaFoldDB" id="A0A7M7JQI0"/>
<feature type="compositionally biased region" description="Basic and acidic residues" evidence="2">
    <location>
        <begin position="57"/>
        <end position="67"/>
    </location>
</feature>
<dbReference type="Proteomes" id="UP000594260">
    <property type="component" value="Unplaced"/>
</dbReference>
<reference evidence="3" key="1">
    <citation type="submission" date="2021-01" db="UniProtKB">
        <authorList>
            <consortium name="EnsemblMetazoa"/>
        </authorList>
    </citation>
    <scope>IDENTIFICATION</scope>
</reference>
<protein>
    <recommendedName>
        <fullName evidence="5">Bystin</fullName>
    </recommendedName>
</protein>
<sequence length="431" mass="50284">MGKADKISVVKKVRHAPLAEQIESEGTVTATGRVKNRRKRDPDQQDEYVNSRLTKHILAEARHQQEHPEDEVEFSSSASFDERRGRNKVAIKAPTLGSDSEGEDLEESEERRIYEAEEFEIDEEAAKQMELFMRTKQEERRTLADIIMERLTAKETEVRTQFSDDTHFEDMNPKVVEMYIGVKTLLKKYRCGKLPKAFKIIPALENWEQVLYITEPDNWTAAAMYQATRLFASNLKEKMAQRFYNLVLLPRVRDDIDEFKRLNFHLYQALRKAIFKPGAFFKGIVLPLCESGSCTLREAIIISSVLTKNSVPVLHACACMLRLAEMEYSGANSIFLRVLIDKKYTLPYRVIDALVYHFLRFETDQRKLPVLWHQCFLTFAQRYKTDVSEDQKEALLKLLKVHFHPQITDQIRYEYNNSTCRESEFAPMQTM</sequence>
<dbReference type="GO" id="GO:0030515">
    <property type="term" value="F:snoRNA binding"/>
    <property type="evidence" value="ECO:0007669"/>
    <property type="project" value="TreeGrafter"/>
</dbReference>
<dbReference type="InterPro" id="IPR007955">
    <property type="entry name" value="Bystin"/>
</dbReference>
<dbReference type="PANTHER" id="PTHR12821:SF0">
    <property type="entry name" value="BYSTIN"/>
    <property type="match status" value="1"/>
</dbReference>
<evidence type="ECO:0000256" key="2">
    <source>
        <dbReference type="SAM" id="MobiDB-lite"/>
    </source>
</evidence>
<proteinExistence type="inferred from homology"/>
<organism evidence="3 4">
    <name type="scientific">Varroa destructor</name>
    <name type="common">Honeybee mite</name>
    <dbReference type="NCBI Taxonomy" id="109461"/>
    <lineage>
        <taxon>Eukaryota</taxon>
        <taxon>Metazoa</taxon>
        <taxon>Ecdysozoa</taxon>
        <taxon>Arthropoda</taxon>
        <taxon>Chelicerata</taxon>
        <taxon>Arachnida</taxon>
        <taxon>Acari</taxon>
        <taxon>Parasitiformes</taxon>
        <taxon>Mesostigmata</taxon>
        <taxon>Gamasina</taxon>
        <taxon>Dermanyssoidea</taxon>
        <taxon>Varroidae</taxon>
        <taxon>Varroa</taxon>
    </lineage>
</organism>